<dbReference type="EMBL" id="MRZV01000105">
    <property type="protein sequence ID" value="PIK58719.1"/>
    <property type="molecule type" value="Genomic_DNA"/>
</dbReference>
<sequence length="667" mass="77807">MERLTVQDRMEQFKAELKTEYEYSYRSIRPIPFLEKQYPVQRLFLEGGVEYLSKDQTKHQHRWQKPDSYKDIFNKTVMEDNRWIIEGEPGSGKSFLTLQLMYEWCANDVESCLCDVDILIVVKMRQLSGVSSIYEAIKRFVLSKDSKFSIDDIEEILSEAETSLVIVLDGIDEYPHHSLSNHFLNIIKKIILPKCKLIVTTRSGKIHKECVNWTNRVRLTGFSTETQERYVREVLTSGNDDETMNVIKEWLPSTSILYEFYQIPLIFVTYAHLSHETESELLQCTSITSFFSHVISSLYSHFDNKMECANMDSGFETNEKHNQEFYRLSFQGLQLQSESPQWNKDLLIKEIGESFIETFISIGILREEDRISNQTEETLSNFEVIKIIKFYHNLYCDWYAAHYLADVIAKVDDPDNKSDGDEGLEILEDLDPFTFQYLYRFACGLNPACAKHILDYLSHVECGDVFVMLCLLEQRGKVDGIKDNLREICSKTLQMRNQDTRVIQRSVLQLINIAAREKIPVSSLYLFESFQSVDVLTSHIVLKSQLRIPILENVEQLWFEQNGHEMTEIELDGILSFIAKCKKLKTVRFNYSLLPVGFHRHATLTSLNENNVEVLWYPSEVWYRLNLNSGTWQHKIGKTDLTEEDYNRVVCSVYKAKIKVFVSLPLL</sequence>
<dbReference type="Pfam" id="PF05729">
    <property type="entry name" value="NACHT"/>
    <property type="match status" value="1"/>
</dbReference>
<gene>
    <name evidence="2" type="ORF">BSL78_04402</name>
</gene>
<dbReference type="InterPro" id="IPR027417">
    <property type="entry name" value="P-loop_NTPase"/>
</dbReference>
<reference evidence="2 3" key="1">
    <citation type="journal article" date="2017" name="PLoS Biol.">
        <title>The sea cucumber genome provides insights into morphological evolution and visceral regeneration.</title>
        <authorList>
            <person name="Zhang X."/>
            <person name="Sun L."/>
            <person name="Yuan J."/>
            <person name="Sun Y."/>
            <person name="Gao Y."/>
            <person name="Zhang L."/>
            <person name="Li S."/>
            <person name="Dai H."/>
            <person name="Hamel J.F."/>
            <person name="Liu C."/>
            <person name="Yu Y."/>
            <person name="Liu S."/>
            <person name="Lin W."/>
            <person name="Guo K."/>
            <person name="Jin S."/>
            <person name="Xu P."/>
            <person name="Storey K.B."/>
            <person name="Huan P."/>
            <person name="Zhang T."/>
            <person name="Zhou Y."/>
            <person name="Zhang J."/>
            <person name="Lin C."/>
            <person name="Li X."/>
            <person name="Xing L."/>
            <person name="Huo D."/>
            <person name="Sun M."/>
            <person name="Wang L."/>
            <person name="Mercier A."/>
            <person name="Li F."/>
            <person name="Yang H."/>
            <person name="Xiang J."/>
        </authorList>
    </citation>
    <scope>NUCLEOTIDE SEQUENCE [LARGE SCALE GENOMIC DNA]</scope>
    <source>
        <strain evidence="2">Shaxun</strain>
        <tissue evidence="2">Muscle</tissue>
    </source>
</reference>
<feature type="domain" description="NACHT" evidence="1">
    <location>
        <begin position="81"/>
        <end position="204"/>
    </location>
</feature>
<dbReference type="PROSITE" id="PS50837">
    <property type="entry name" value="NACHT"/>
    <property type="match status" value="1"/>
</dbReference>
<dbReference type="OrthoDB" id="10071976at2759"/>
<dbReference type="STRING" id="307972.A0A2G8LEM8"/>
<protein>
    <submittedName>
        <fullName evidence="2">Putative NLR family CARD domain-containing protein 4</fullName>
    </submittedName>
</protein>
<name>A0A2G8LEM8_STIJA</name>
<keyword evidence="3" id="KW-1185">Reference proteome</keyword>
<dbReference type="PANTHER" id="PTHR46312">
    <property type="entry name" value="NACHT DOMAIN-CONTAINING PROTEIN"/>
    <property type="match status" value="1"/>
</dbReference>
<accession>A0A2G8LEM8</accession>
<dbReference type="PANTHER" id="PTHR46312:SF2">
    <property type="entry name" value="NUCLEOTIDE-BINDING OLIGOMERIZATION DOMAIN-CONTAINING PROTEIN 2-LIKE"/>
    <property type="match status" value="1"/>
</dbReference>
<dbReference type="Proteomes" id="UP000230750">
    <property type="component" value="Unassembled WGS sequence"/>
</dbReference>
<dbReference type="Gene3D" id="3.40.50.300">
    <property type="entry name" value="P-loop containing nucleotide triphosphate hydrolases"/>
    <property type="match status" value="1"/>
</dbReference>
<evidence type="ECO:0000313" key="3">
    <source>
        <dbReference type="Proteomes" id="UP000230750"/>
    </source>
</evidence>
<evidence type="ECO:0000313" key="2">
    <source>
        <dbReference type="EMBL" id="PIK58719.1"/>
    </source>
</evidence>
<evidence type="ECO:0000259" key="1">
    <source>
        <dbReference type="PROSITE" id="PS50837"/>
    </source>
</evidence>
<dbReference type="InterPro" id="IPR007111">
    <property type="entry name" value="NACHT_NTPase"/>
</dbReference>
<dbReference type="AlphaFoldDB" id="A0A2G8LEM8"/>
<comment type="caution">
    <text evidence="2">The sequence shown here is derived from an EMBL/GenBank/DDBJ whole genome shotgun (WGS) entry which is preliminary data.</text>
</comment>
<dbReference type="SUPFAM" id="SSF52540">
    <property type="entry name" value="P-loop containing nucleoside triphosphate hydrolases"/>
    <property type="match status" value="1"/>
</dbReference>
<organism evidence="2 3">
    <name type="scientific">Stichopus japonicus</name>
    <name type="common">Sea cucumber</name>
    <dbReference type="NCBI Taxonomy" id="307972"/>
    <lineage>
        <taxon>Eukaryota</taxon>
        <taxon>Metazoa</taxon>
        <taxon>Echinodermata</taxon>
        <taxon>Eleutherozoa</taxon>
        <taxon>Echinozoa</taxon>
        <taxon>Holothuroidea</taxon>
        <taxon>Aspidochirotacea</taxon>
        <taxon>Aspidochirotida</taxon>
        <taxon>Stichopodidae</taxon>
        <taxon>Apostichopus</taxon>
    </lineage>
</organism>
<proteinExistence type="predicted"/>